<dbReference type="InterPro" id="IPR013128">
    <property type="entry name" value="Peptidase_C1A"/>
</dbReference>
<evidence type="ECO:0000256" key="2">
    <source>
        <dbReference type="ARBA" id="ARBA00022670"/>
    </source>
</evidence>
<keyword evidence="6" id="KW-1015">Disulfide bond</keyword>
<dbReference type="InterPro" id="IPR025661">
    <property type="entry name" value="Pept_asp_AS"/>
</dbReference>
<evidence type="ECO:0000259" key="9">
    <source>
        <dbReference type="SMART" id="SM00848"/>
    </source>
</evidence>
<dbReference type="PRINTS" id="PR00705">
    <property type="entry name" value="PAPAIN"/>
</dbReference>
<dbReference type="GO" id="GO:0006508">
    <property type="term" value="P:proteolysis"/>
    <property type="evidence" value="ECO:0007669"/>
    <property type="project" value="UniProtKB-KW"/>
</dbReference>
<evidence type="ECO:0000256" key="1">
    <source>
        <dbReference type="ARBA" id="ARBA00008455"/>
    </source>
</evidence>
<dbReference type="AlphaFoldDB" id="A0A2U1KPQ8"/>
<dbReference type="Proteomes" id="UP000245207">
    <property type="component" value="Unassembled WGS sequence"/>
</dbReference>
<feature type="domain" description="Cathepsin propeptide inhibitor" evidence="9">
    <location>
        <begin position="40"/>
        <end position="92"/>
    </location>
</feature>
<dbReference type="FunFam" id="3.90.70.10:FF:000067">
    <property type="entry name" value="Senescence-specific cysteine protease"/>
    <property type="match status" value="1"/>
</dbReference>
<evidence type="ECO:0000256" key="5">
    <source>
        <dbReference type="ARBA" id="ARBA00022807"/>
    </source>
</evidence>
<dbReference type="Pfam" id="PF08246">
    <property type="entry name" value="Inhibitor_I29"/>
    <property type="match status" value="1"/>
</dbReference>
<keyword evidence="5" id="KW-0788">Thiol protease</keyword>
<dbReference type="InterPro" id="IPR000668">
    <property type="entry name" value="Peptidase_C1A_C"/>
</dbReference>
<dbReference type="SMART" id="SM00645">
    <property type="entry name" value="Pept_C1"/>
    <property type="match status" value="1"/>
</dbReference>
<dbReference type="InterPro" id="IPR025660">
    <property type="entry name" value="Pept_his_AS"/>
</dbReference>
<feature type="domain" description="Peptidase C1A papain C-terminal" evidence="8">
    <location>
        <begin position="126"/>
        <end position="341"/>
    </location>
</feature>
<keyword evidence="11" id="KW-1185">Reference proteome</keyword>
<dbReference type="Gene3D" id="3.90.70.10">
    <property type="entry name" value="Cysteine proteinases"/>
    <property type="match status" value="1"/>
</dbReference>
<evidence type="ECO:0000259" key="8">
    <source>
        <dbReference type="SMART" id="SM00645"/>
    </source>
</evidence>
<keyword evidence="2" id="KW-0645">Protease</keyword>
<feature type="chain" id="PRO_5018664503" evidence="7">
    <location>
        <begin position="23"/>
        <end position="351"/>
    </location>
</feature>
<dbReference type="Pfam" id="PF00112">
    <property type="entry name" value="Peptidase_C1"/>
    <property type="match status" value="1"/>
</dbReference>
<evidence type="ECO:0000256" key="6">
    <source>
        <dbReference type="ARBA" id="ARBA00023157"/>
    </source>
</evidence>
<dbReference type="InterPro" id="IPR000169">
    <property type="entry name" value="Pept_cys_AS"/>
</dbReference>
<dbReference type="InterPro" id="IPR013201">
    <property type="entry name" value="Prot_inhib_I29"/>
</dbReference>
<evidence type="ECO:0000256" key="3">
    <source>
        <dbReference type="ARBA" id="ARBA00022729"/>
    </source>
</evidence>
<dbReference type="GO" id="GO:0008234">
    <property type="term" value="F:cysteine-type peptidase activity"/>
    <property type="evidence" value="ECO:0007669"/>
    <property type="project" value="UniProtKB-KW"/>
</dbReference>
<organism evidence="10 11">
    <name type="scientific">Artemisia annua</name>
    <name type="common">Sweet wormwood</name>
    <dbReference type="NCBI Taxonomy" id="35608"/>
    <lineage>
        <taxon>Eukaryota</taxon>
        <taxon>Viridiplantae</taxon>
        <taxon>Streptophyta</taxon>
        <taxon>Embryophyta</taxon>
        <taxon>Tracheophyta</taxon>
        <taxon>Spermatophyta</taxon>
        <taxon>Magnoliopsida</taxon>
        <taxon>eudicotyledons</taxon>
        <taxon>Gunneridae</taxon>
        <taxon>Pentapetalae</taxon>
        <taxon>asterids</taxon>
        <taxon>campanulids</taxon>
        <taxon>Asterales</taxon>
        <taxon>Asteraceae</taxon>
        <taxon>Asteroideae</taxon>
        <taxon>Anthemideae</taxon>
        <taxon>Artemisiinae</taxon>
        <taxon>Artemisia</taxon>
    </lineage>
</organism>
<dbReference type="PROSITE" id="PS00639">
    <property type="entry name" value="THIOL_PROTEASE_HIS"/>
    <property type="match status" value="1"/>
</dbReference>
<comment type="similarity">
    <text evidence="1">Belongs to the peptidase C1 family.</text>
</comment>
<dbReference type="PROSITE" id="PS00139">
    <property type="entry name" value="THIOL_PROTEASE_CYS"/>
    <property type="match status" value="1"/>
</dbReference>
<dbReference type="SMART" id="SM00848">
    <property type="entry name" value="Inhibitor_I29"/>
    <property type="match status" value="1"/>
</dbReference>
<dbReference type="EMBL" id="PKPP01015310">
    <property type="protein sequence ID" value="PWA38745.1"/>
    <property type="molecule type" value="Genomic_DNA"/>
</dbReference>
<evidence type="ECO:0000313" key="11">
    <source>
        <dbReference type="Proteomes" id="UP000245207"/>
    </source>
</evidence>
<name>A0A2U1KPQ8_ARTAN</name>
<dbReference type="STRING" id="35608.A0A2U1KPQ8"/>
<dbReference type="SUPFAM" id="SSF54001">
    <property type="entry name" value="Cysteine proteinases"/>
    <property type="match status" value="1"/>
</dbReference>
<gene>
    <name evidence="10" type="ORF">CTI12_AA565790</name>
</gene>
<evidence type="ECO:0000313" key="10">
    <source>
        <dbReference type="EMBL" id="PWA38745.1"/>
    </source>
</evidence>
<evidence type="ECO:0000256" key="7">
    <source>
        <dbReference type="SAM" id="SignalP"/>
    </source>
</evidence>
<dbReference type="InterPro" id="IPR038765">
    <property type="entry name" value="Papain-like_cys_pep_sf"/>
</dbReference>
<comment type="caution">
    <text evidence="10">The sequence shown here is derived from an EMBL/GenBank/DDBJ whole genome shotgun (WGS) entry which is preliminary data.</text>
</comment>
<evidence type="ECO:0000256" key="4">
    <source>
        <dbReference type="ARBA" id="ARBA00022801"/>
    </source>
</evidence>
<protein>
    <submittedName>
        <fullName evidence="10">Vignain</fullName>
    </submittedName>
</protein>
<keyword evidence="3 7" id="KW-0732">Signal</keyword>
<reference evidence="10 11" key="1">
    <citation type="journal article" date="2018" name="Mol. Plant">
        <title>The genome of Artemisia annua provides insight into the evolution of Asteraceae family and artemisinin biosynthesis.</title>
        <authorList>
            <person name="Shen Q."/>
            <person name="Zhang L."/>
            <person name="Liao Z."/>
            <person name="Wang S."/>
            <person name="Yan T."/>
            <person name="Shi P."/>
            <person name="Liu M."/>
            <person name="Fu X."/>
            <person name="Pan Q."/>
            <person name="Wang Y."/>
            <person name="Lv Z."/>
            <person name="Lu X."/>
            <person name="Zhang F."/>
            <person name="Jiang W."/>
            <person name="Ma Y."/>
            <person name="Chen M."/>
            <person name="Hao X."/>
            <person name="Li L."/>
            <person name="Tang Y."/>
            <person name="Lv G."/>
            <person name="Zhou Y."/>
            <person name="Sun X."/>
            <person name="Brodelius P.E."/>
            <person name="Rose J.K.C."/>
            <person name="Tang K."/>
        </authorList>
    </citation>
    <scope>NUCLEOTIDE SEQUENCE [LARGE SCALE GENOMIC DNA]</scope>
    <source>
        <strain evidence="11">cv. Huhao1</strain>
        <tissue evidence="10">Leaf</tissue>
    </source>
</reference>
<dbReference type="InterPro" id="IPR039417">
    <property type="entry name" value="Peptidase_C1A_papain-like"/>
</dbReference>
<dbReference type="PANTHER" id="PTHR12411">
    <property type="entry name" value="CYSTEINE PROTEASE FAMILY C1-RELATED"/>
    <property type="match status" value="1"/>
</dbReference>
<accession>A0A2U1KPQ8</accession>
<proteinExistence type="inferred from homology"/>
<dbReference type="PROSITE" id="PS00640">
    <property type="entry name" value="THIOL_PROTEASE_ASN"/>
    <property type="match status" value="1"/>
</dbReference>
<dbReference type="OrthoDB" id="1609287at2759"/>
<feature type="signal peptide" evidence="7">
    <location>
        <begin position="1"/>
        <end position="22"/>
    </location>
</feature>
<keyword evidence="4" id="KW-0378">Hydrolase</keyword>
<sequence length="351" mass="38999">MEINTFIIRSLSLLLILSFVESFHFHEKELESDESLLRLYDRWRGHHQVQERSTERFNVFKTNALHVHQTNKLNRPYKLELNRFANLTSSEFLSTYANSKISHYQALQGPPGCNKNSSTYGGVKSLPIRVDWRKKNAVTSVKTQGPCGSCWAFSAVAAVEGINAIRTGKLLTLSEQQLVDCDTALNNGCEGGLMEPAFKFIKEHGGLASDESYPYVGKREVCCAKKFGKHSVTLDGQENLDGKEESLLKAVANQPISCAMDANGDFGLYKSGVYTGQCGHTNLGHAVTIVGYDETPEGVKYWIVKNSWGDTWGEKGYMLLERGIPEPEGRCGINRNCAIPLKGPNTPNKEL</sequence>
<dbReference type="CDD" id="cd02248">
    <property type="entry name" value="Peptidase_C1A"/>
    <property type="match status" value="1"/>
</dbReference>